<evidence type="ECO:0000256" key="1">
    <source>
        <dbReference type="SAM" id="MobiDB-lite"/>
    </source>
</evidence>
<keyword evidence="3" id="KW-1185">Reference proteome</keyword>
<feature type="compositionally biased region" description="Pro residues" evidence="1">
    <location>
        <begin position="134"/>
        <end position="145"/>
    </location>
</feature>
<name>A0A1L7X5A2_9HELO</name>
<proteinExistence type="predicted"/>
<dbReference type="AlphaFoldDB" id="A0A1L7X5A2"/>
<evidence type="ECO:0000313" key="2">
    <source>
        <dbReference type="EMBL" id="CZR60203.1"/>
    </source>
</evidence>
<gene>
    <name evidence="2" type="ORF">PAC_10099</name>
</gene>
<protein>
    <submittedName>
        <fullName evidence="2">Uncharacterized protein</fullName>
    </submittedName>
</protein>
<reference evidence="2 3" key="1">
    <citation type="submission" date="2016-03" db="EMBL/GenBank/DDBJ databases">
        <authorList>
            <person name="Ploux O."/>
        </authorList>
    </citation>
    <scope>NUCLEOTIDE SEQUENCE [LARGE SCALE GENOMIC DNA]</scope>
    <source>
        <strain evidence="2 3">UAMH 11012</strain>
    </source>
</reference>
<dbReference type="Proteomes" id="UP000184330">
    <property type="component" value="Unassembled WGS sequence"/>
</dbReference>
<organism evidence="2 3">
    <name type="scientific">Phialocephala subalpina</name>
    <dbReference type="NCBI Taxonomy" id="576137"/>
    <lineage>
        <taxon>Eukaryota</taxon>
        <taxon>Fungi</taxon>
        <taxon>Dikarya</taxon>
        <taxon>Ascomycota</taxon>
        <taxon>Pezizomycotina</taxon>
        <taxon>Leotiomycetes</taxon>
        <taxon>Helotiales</taxon>
        <taxon>Mollisiaceae</taxon>
        <taxon>Phialocephala</taxon>
        <taxon>Phialocephala fortinii species complex</taxon>
    </lineage>
</organism>
<feature type="region of interest" description="Disordered" evidence="1">
    <location>
        <begin position="112"/>
        <end position="209"/>
    </location>
</feature>
<feature type="region of interest" description="Disordered" evidence="1">
    <location>
        <begin position="1"/>
        <end position="20"/>
    </location>
</feature>
<accession>A0A1L7X5A2</accession>
<feature type="compositionally biased region" description="Basic residues" evidence="1">
    <location>
        <begin position="175"/>
        <end position="191"/>
    </location>
</feature>
<sequence>MENLTVSGGNVEAGATEVDGKGEDAHGVSIVFSSASLPMKTVQDTRLCFMVHQTNGTQLVVWKGSISLAARFLDPFDPAILFKLILFPYDTNSSNAPLTYCTTPKAVIEAPSHNQQAKPKPPSPFSLLTLNQQPPCPPLPSPPTPAANTTQASSKPSPLQHAAIATPLQLSINHPRTKAKSQHGSSTRKKGFQQIPVPLGLEEKKKEKK</sequence>
<evidence type="ECO:0000313" key="3">
    <source>
        <dbReference type="Proteomes" id="UP000184330"/>
    </source>
</evidence>
<dbReference type="EMBL" id="FJOG01000015">
    <property type="protein sequence ID" value="CZR60203.1"/>
    <property type="molecule type" value="Genomic_DNA"/>
</dbReference>